<accession>A0ABN3R0G5</accession>
<dbReference type="RefSeq" id="WP_344549396.1">
    <property type="nucleotide sequence ID" value="NZ_BAAATD010000030.1"/>
</dbReference>
<dbReference type="Proteomes" id="UP001501509">
    <property type="component" value="Unassembled WGS sequence"/>
</dbReference>
<proteinExistence type="predicted"/>
<dbReference type="Pfam" id="PF13466">
    <property type="entry name" value="STAS_2"/>
    <property type="match status" value="1"/>
</dbReference>
<evidence type="ECO:0000259" key="1">
    <source>
        <dbReference type="PROSITE" id="PS50801"/>
    </source>
</evidence>
<dbReference type="EMBL" id="BAAATD010000030">
    <property type="protein sequence ID" value="GAA2639706.1"/>
    <property type="molecule type" value="Genomic_DNA"/>
</dbReference>
<dbReference type="PROSITE" id="PS50801">
    <property type="entry name" value="STAS"/>
    <property type="match status" value="1"/>
</dbReference>
<dbReference type="InterPro" id="IPR002645">
    <property type="entry name" value="STAS_dom"/>
</dbReference>
<dbReference type="Gene3D" id="3.30.750.24">
    <property type="entry name" value="STAS domain"/>
    <property type="match status" value="1"/>
</dbReference>
<gene>
    <name evidence="2" type="ORF">GCM10010411_94990</name>
</gene>
<comment type="caution">
    <text evidence="2">The sequence shown here is derived from an EMBL/GenBank/DDBJ whole genome shotgun (WGS) entry which is preliminary data.</text>
</comment>
<dbReference type="InterPro" id="IPR058548">
    <property type="entry name" value="MlaB-like_STAS"/>
</dbReference>
<dbReference type="SUPFAM" id="SSF52091">
    <property type="entry name" value="SpoIIaa-like"/>
    <property type="match status" value="1"/>
</dbReference>
<evidence type="ECO:0000313" key="3">
    <source>
        <dbReference type="Proteomes" id="UP001501509"/>
    </source>
</evidence>
<feature type="domain" description="STAS" evidence="1">
    <location>
        <begin position="33"/>
        <end position="104"/>
    </location>
</feature>
<evidence type="ECO:0000313" key="2">
    <source>
        <dbReference type="EMBL" id="GAA2639706.1"/>
    </source>
</evidence>
<name>A0ABN3R0G5_9ACTN</name>
<reference evidence="2 3" key="1">
    <citation type="journal article" date="2019" name="Int. J. Syst. Evol. Microbiol.">
        <title>The Global Catalogue of Microorganisms (GCM) 10K type strain sequencing project: providing services to taxonomists for standard genome sequencing and annotation.</title>
        <authorList>
            <consortium name="The Broad Institute Genomics Platform"/>
            <consortium name="The Broad Institute Genome Sequencing Center for Infectious Disease"/>
            <person name="Wu L."/>
            <person name="Ma J."/>
        </authorList>
    </citation>
    <scope>NUCLEOTIDE SEQUENCE [LARGE SCALE GENOMIC DNA]</scope>
    <source>
        <strain evidence="2 3">JCM 6833</strain>
    </source>
</reference>
<sequence>MTDRDDATGAAGATPRGPADVLWVKRLPERPGMRVGGEINIRTRQVWESALDELPRTHPVVHLELGELRMVDAGGAAALVATAARLDGGRVVLYDPPPALCRILAVLWPELNGIEVSGR</sequence>
<protein>
    <recommendedName>
        <fullName evidence="1">STAS domain-containing protein</fullName>
    </recommendedName>
</protein>
<dbReference type="InterPro" id="IPR036513">
    <property type="entry name" value="STAS_dom_sf"/>
</dbReference>
<keyword evidence="3" id="KW-1185">Reference proteome</keyword>
<organism evidence="2 3">
    <name type="scientific">Actinomadura fulvescens</name>
    <dbReference type="NCBI Taxonomy" id="46160"/>
    <lineage>
        <taxon>Bacteria</taxon>
        <taxon>Bacillati</taxon>
        <taxon>Actinomycetota</taxon>
        <taxon>Actinomycetes</taxon>
        <taxon>Streptosporangiales</taxon>
        <taxon>Thermomonosporaceae</taxon>
        <taxon>Actinomadura</taxon>
    </lineage>
</organism>